<dbReference type="AlphaFoldDB" id="A0A1A7BF10"/>
<dbReference type="Proteomes" id="UP000092484">
    <property type="component" value="Unassembled WGS sequence"/>
</dbReference>
<name>A0A1A7BF10_9SPHN</name>
<reference evidence="1 2" key="1">
    <citation type="submission" date="2016-06" db="EMBL/GenBank/DDBJ databases">
        <title>Genome sequence of Porphyrobacter dokdonensis DSW-74.</title>
        <authorList>
            <person name="Kim J.F."/>
            <person name="Song J.Y."/>
        </authorList>
    </citation>
    <scope>NUCLEOTIDE SEQUENCE [LARGE SCALE GENOMIC DNA]</scope>
    <source>
        <strain evidence="1 2">DSW-74</strain>
    </source>
</reference>
<comment type="caution">
    <text evidence="1">The sequence shown here is derived from an EMBL/GenBank/DDBJ whole genome shotgun (WGS) entry which is preliminary data.</text>
</comment>
<evidence type="ECO:0000313" key="2">
    <source>
        <dbReference type="Proteomes" id="UP000092484"/>
    </source>
</evidence>
<evidence type="ECO:0000313" key="1">
    <source>
        <dbReference type="EMBL" id="OBV10336.1"/>
    </source>
</evidence>
<accession>A0A1A7BF10</accession>
<dbReference type="EMBL" id="LZYB01000006">
    <property type="protein sequence ID" value="OBV10336.1"/>
    <property type="molecule type" value="Genomic_DNA"/>
</dbReference>
<protein>
    <submittedName>
        <fullName evidence="1">Uncharacterized protein</fullName>
    </submittedName>
</protein>
<sequence>MAATAPPVRLGDTIFTADDPAALWQSAGLHTVRVFLRKGPWALIWYLQAASPIDGKPFDVVVVERQRWTNLASETPAVSYQASVFGRSFPLYGHGDFQRWVMASRAWPVSDRELNRWQAGGWLLPWGIGPRLQAPSEWPYLDPVPNYTPLDKGGLTPSMGTTGLRDEVGPIIHRQARYIMERSAEMRRVTMAYGLTAASIPWHVRGADGLPLLLDKPNTPLKVQQYYQNYPEERIISVSPGMRFDWDIDNAHRPCPSLIPALLTELHPFFVEEQVFSACTVLNTVGPDYRGTSGKLVDQDQGRDWAWSMRDLVLASALLRSMPPLDWLPSAERFDAILSANLDRAVRALAVPGMGQLGMFWEGEAGDSQPNPTFWASIRTGQRPGVYTGSIVYYIGYVLDWGRRLHDDQRWLQLQLAFAERFLARRFLATGPYCFLNLPARLEGRWFSDWRHMAQVLGLPADIARQPWVSFDLPVDDPSAYPYTTEYPATVYHGLKLAQATGATNDEVDMAVALMEAQIRRGDVESYPAFAMRHSR</sequence>
<dbReference type="STRING" id="1300349.I603_2298"/>
<proteinExistence type="predicted"/>
<gene>
    <name evidence="1" type="ORF">I603_2298</name>
</gene>
<keyword evidence="2" id="KW-1185">Reference proteome</keyword>
<organism evidence="1 2">
    <name type="scientific">Erythrobacter dokdonensis DSW-74</name>
    <dbReference type="NCBI Taxonomy" id="1300349"/>
    <lineage>
        <taxon>Bacteria</taxon>
        <taxon>Pseudomonadati</taxon>
        <taxon>Pseudomonadota</taxon>
        <taxon>Alphaproteobacteria</taxon>
        <taxon>Sphingomonadales</taxon>
        <taxon>Erythrobacteraceae</taxon>
        <taxon>Erythrobacter/Porphyrobacter group</taxon>
        <taxon>Erythrobacter</taxon>
    </lineage>
</organism>
<dbReference type="RefSeq" id="WP_068865146.1">
    <property type="nucleotide sequence ID" value="NZ_LZYB01000006.1"/>
</dbReference>